<feature type="compositionally biased region" description="Acidic residues" evidence="1">
    <location>
        <begin position="574"/>
        <end position="585"/>
    </location>
</feature>
<feature type="region of interest" description="Disordered" evidence="1">
    <location>
        <begin position="364"/>
        <end position="708"/>
    </location>
</feature>
<protein>
    <recommendedName>
        <fullName evidence="2">DUF7357 domain-containing protein</fullName>
    </recommendedName>
</protein>
<name>A0A4R8QCL9_9PEZI</name>
<feature type="compositionally biased region" description="Low complexity" evidence="1">
    <location>
        <begin position="689"/>
        <end position="701"/>
    </location>
</feature>
<dbReference type="EMBL" id="QAPG01000031">
    <property type="protein sequence ID" value="TDZ36487.1"/>
    <property type="molecule type" value="Genomic_DNA"/>
</dbReference>
<feature type="compositionally biased region" description="Polar residues" evidence="1">
    <location>
        <begin position="1279"/>
        <end position="1318"/>
    </location>
</feature>
<feature type="region of interest" description="Disordered" evidence="1">
    <location>
        <begin position="885"/>
        <end position="964"/>
    </location>
</feature>
<feature type="compositionally biased region" description="Acidic residues" evidence="1">
    <location>
        <begin position="1425"/>
        <end position="1441"/>
    </location>
</feature>
<feature type="compositionally biased region" description="Polar residues" evidence="1">
    <location>
        <begin position="1383"/>
        <end position="1395"/>
    </location>
</feature>
<feature type="compositionally biased region" description="Basic and acidic residues" evidence="1">
    <location>
        <begin position="1135"/>
        <end position="1146"/>
    </location>
</feature>
<feature type="region of interest" description="Disordered" evidence="1">
    <location>
        <begin position="131"/>
        <end position="204"/>
    </location>
</feature>
<feature type="compositionally biased region" description="Acidic residues" evidence="1">
    <location>
        <begin position="442"/>
        <end position="451"/>
    </location>
</feature>
<dbReference type="Proteomes" id="UP000295083">
    <property type="component" value="Unassembled WGS sequence"/>
</dbReference>
<feature type="compositionally biased region" description="Basic and acidic residues" evidence="1">
    <location>
        <begin position="1263"/>
        <end position="1276"/>
    </location>
</feature>
<feature type="compositionally biased region" description="Basic and acidic residues" evidence="1">
    <location>
        <begin position="903"/>
        <end position="912"/>
    </location>
</feature>
<feature type="compositionally biased region" description="Acidic residues" evidence="1">
    <location>
        <begin position="483"/>
        <end position="512"/>
    </location>
</feature>
<evidence type="ECO:0000259" key="2">
    <source>
        <dbReference type="Pfam" id="PF24054"/>
    </source>
</evidence>
<feature type="region of interest" description="Disordered" evidence="1">
    <location>
        <begin position="1097"/>
        <end position="1609"/>
    </location>
</feature>
<comment type="caution">
    <text evidence="3">The sequence shown here is derived from an EMBL/GenBank/DDBJ whole genome shotgun (WGS) entry which is preliminary data.</text>
</comment>
<feature type="compositionally biased region" description="Polar residues" evidence="1">
    <location>
        <begin position="1513"/>
        <end position="1523"/>
    </location>
</feature>
<reference evidence="3 4" key="1">
    <citation type="submission" date="2018-11" db="EMBL/GenBank/DDBJ databases">
        <title>Genome sequence and assembly of Colletotrichum spinosum.</title>
        <authorList>
            <person name="Gan P."/>
            <person name="Shirasu K."/>
        </authorList>
    </citation>
    <scope>NUCLEOTIDE SEQUENCE [LARGE SCALE GENOMIC DNA]</scope>
    <source>
        <strain evidence="3 4">CBS 515.97</strain>
    </source>
</reference>
<feature type="compositionally biased region" description="Acidic residues" evidence="1">
    <location>
        <begin position="188"/>
        <end position="204"/>
    </location>
</feature>
<sequence>MDQDLRLRLVVRRHGVPDVKLLWTATVNQDLTVSRFVAQVDEVIPLESGEWGLEDYAVELRDASGEGFECIHYHLVSKLFKDNDQVLIRPLLTDDLKRRRLSGRHQISADGRHLVDGLAYGRTWLKAPQNRPAVTLPPRKKARIAYDSDDEVNDPSDGDELRMIEYDSARARQRSKRAEDETDHSDMDDSDNDDDFEPEEDDDVGMGEDAIQEELRLLHESDLPLGISDRLPEPQTARGRRTRRSAGSRPTVSFQDHSPVPTPDNALIRSPSKTSPVPDASSRVINNRHAGESTPSVSVETLDQVVALRAAYPSATSLYLLEGLRCCKGNLEEAYQWVGQFLVPEVSLEEMLVRQAASLSASPIRQGIERERPRRIASPSHRGLAKAADLATESEQESETINHTTGADQVEVNDEAADFEPTPQPESSIAASDLKSPVQSEASEDDADAELDLDRHEETGAPDSDAAISDSDSASESDSSGDSSDESSSADDSEDVSEDSDVEGDDVEDAENDAPTQDRSSHGGDGDSSAGESKSDHSDSEDPDDTIRASTTTKDAQLVDSSASGVESDSSSDSSDDGSSDEENFLDSRSSPSRQKKSVAESSSDESSDSESSEDSNSEDSNSESEPEEVPTKTLSNQHRYLQASLASAPSKVSPNLNSVDEPRTVPPGEGLSRTQKRNARRKLAKRMSAQARSSSGQQSREVSQPVASEALDEVAALLARKKALLEAIATEEAGEAAEPQSQGHEKSPEIPNSVPQDATMAGTDDATEHTPSQEANASARRIKPNVGAARRMLMGSLGLKNPKSKADEDRIRQDLMKGVRPHTNARLAKTSGSSEAGQAQELVDEDPDAWREKITYRGVECCHEGIELSEPPFPFVQRWDPQQQVEQWFGSKKRGGKRKRVQHDQAPHDDDGSSQASKKRRLVNGVAFSDGAEDIEGDTTLNYDDPVEETVSGPQSGESDRTKEINLDQAVMEESQMTDLEDLPSLPEDVSTLPNLLPGEAKLGMVVTWKEWVLGSGTNWQPEVVNVTGVVVRVYDKEATEFEFLLAYRDRKQDEKVYDETTGQRVYDRFEAPDDDEEDEIDEGYRRLKYADLTEPKILQQPMDEKEKQSLRGQLGAPNDSNMQESAYDGLDQQSKKQEAGRSEADVGSQSPVEVKDGRAQANTESEQPVEDANNRLDASLVGERSHVQTQRNGSPYQDDMTLRQPAVDNSVQATQEAHTPGGTPSQHQTSPSITSDRRREISLLIEEAGFRKDVSPSLARPRRDSPIRGQDEKPFNTYASQSKSPTVEPSQPKANTPVLSQSLGDAPPSTASSVLSGRQPGIDLEYDMGYDLPQMDETMNGSPVLGEPTPKASLCTPRRKRGSEEPSTADSFPSLDHIFLTATSEQRTQSPSGTRMVPPFRSEGSALKADAEYEAAMRRLDNGESEDEDDKEEEEEDESQPPRPFSNTRKRLFPNSSQPAPSRSPELPELPDVKPRFNTAPSSFTESQDVKPSARNGRRKSSPFRAPEGSQVITLSSSRPSSPGLEFTEYYAEDDIDKDYEEKSSSLPRGPGWVQKNKPPRAKLRAKSTPAGSAAARTGGESSLAPSTRPIKLILKSRGQRKSSGGF</sequence>
<feature type="compositionally biased region" description="Basic and acidic residues" evidence="1">
    <location>
        <begin position="159"/>
        <end position="187"/>
    </location>
</feature>
<feature type="region of interest" description="Disordered" evidence="1">
    <location>
        <begin position="816"/>
        <end position="847"/>
    </location>
</feature>
<evidence type="ECO:0000313" key="4">
    <source>
        <dbReference type="Proteomes" id="UP000295083"/>
    </source>
</evidence>
<feature type="domain" description="DUF7357" evidence="2">
    <location>
        <begin position="5"/>
        <end position="139"/>
    </location>
</feature>
<proteinExistence type="predicted"/>
<feature type="compositionally biased region" description="Basic and acidic residues" evidence="1">
    <location>
        <begin position="1411"/>
        <end position="1424"/>
    </location>
</feature>
<feature type="region of interest" description="Disordered" evidence="1">
    <location>
        <begin position="221"/>
        <end position="296"/>
    </location>
</feature>
<feature type="compositionally biased region" description="Polar residues" evidence="1">
    <location>
        <begin position="633"/>
        <end position="659"/>
    </location>
</feature>
<feature type="compositionally biased region" description="Polar residues" evidence="1">
    <location>
        <begin position="1209"/>
        <end position="1236"/>
    </location>
</feature>
<dbReference type="Pfam" id="PF24054">
    <property type="entry name" value="DUF7357"/>
    <property type="match status" value="1"/>
</dbReference>
<gene>
    <name evidence="3" type="ORF">C8035_v008249</name>
</gene>
<feature type="compositionally biased region" description="Acidic residues" evidence="1">
    <location>
        <begin position="603"/>
        <end position="629"/>
    </location>
</feature>
<feature type="compositionally biased region" description="Acidic residues" evidence="1">
    <location>
        <begin position="147"/>
        <end position="158"/>
    </location>
</feature>
<feature type="compositionally biased region" description="Low complexity" evidence="1">
    <location>
        <begin position="559"/>
        <end position="573"/>
    </location>
</feature>
<accession>A0A4R8QCL9</accession>
<evidence type="ECO:0000256" key="1">
    <source>
        <dbReference type="SAM" id="MobiDB-lite"/>
    </source>
</evidence>
<feature type="region of interest" description="Disordered" evidence="1">
    <location>
        <begin position="731"/>
        <end position="787"/>
    </location>
</feature>
<organism evidence="3 4">
    <name type="scientific">Colletotrichum spinosum</name>
    <dbReference type="NCBI Taxonomy" id="1347390"/>
    <lineage>
        <taxon>Eukaryota</taxon>
        <taxon>Fungi</taxon>
        <taxon>Dikarya</taxon>
        <taxon>Ascomycota</taxon>
        <taxon>Pezizomycotina</taxon>
        <taxon>Sordariomycetes</taxon>
        <taxon>Hypocreomycetidae</taxon>
        <taxon>Glomerellales</taxon>
        <taxon>Glomerellaceae</taxon>
        <taxon>Colletotrichum</taxon>
        <taxon>Colletotrichum orbiculare species complex</taxon>
    </lineage>
</organism>
<feature type="compositionally biased region" description="Basic residues" evidence="1">
    <location>
        <begin position="892"/>
        <end position="902"/>
    </location>
</feature>
<keyword evidence="4" id="KW-1185">Reference proteome</keyword>
<evidence type="ECO:0000313" key="3">
    <source>
        <dbReference type="EMBL" id="TDZ36487.1"/>
    </source>
</evidence>
<feature type="compositionally biased region" description="Basic residues" evidence="1">
    <location>
        <begin position="675"/>
        <end position="686"/>
    </location>
</feature>
<feature type="compositionally biased region" description="Low complexity" evidence="1">
    <location>
        <begin position="461"/>
        <end position="482"/>
    </location>
</feature>
<dbReference type="InterPro" id="IPR055781">
    <property type="entry name" value="DUF7357"/>
</dbReference>